<dbReference type="EMBL" id="MDTQ01000001">
    <property type="protein sequence ID" value="ODC03446.1"/>
    <property type="molecule type" value="Genomic_DNA"/>
</dbReference>
<accession>A0A1E2V9E8</accession>
<dbReference type="AlphaFoldDB" id="A0A1E2V9E8"/>
<organism evidence="6 7">
    <name type="scientific">Terasakiispira papahanaumokuakeensis</name>
    <dbReference type="NCBI Taxonomy" id="197479"/>
    <lineage>
        <taxon>Bacteria</taxon>
        <taxon>Pseudomonadati</taxon>
        <taxon>Pseudomonadota</taxon>
        <taxon>Gammaproteobacteria</taxon>
        <taxon>Oceanospirillales</taxon>
        <taxon>Terasakiispira</taxon>
    </lineage>
</organism>
<proteinExistence type="inferred from homology"/>
<evidence type="ECO:0000256" key="3">
    <source>
        <dbReference type="ARBA" id="ARBA00023125"/>
    </source>
</evidence>
<keyword evidence="7" id="KW-1185">Reference proteome</keyword>
<evidence type="ECO:0000313" key="7">
    <source>
        <dbReference type="Proteomes" id="UP000094291"/>
    </source>
</evidence>
<dbReference type="InterPro" id="IPR036390">
    <property type="entry name" value="WH_DNA-bd_sf"/>
</dbReference>
<reference evidence="6 7" key="1">
    <citation type="submission" date="2016-08" db="EMBL/GenBank/DDBJ databases">
        <authorList>
            <person name="Seilhamer J.J."/>
        </authorList>
    </citation>
    <scope>NUCLEOTIDE SEQUENCE [LARGE SCALE GENOMIC DNA]</scope>
    <source>
        <strain evidence="6 7">PH27A</strain>
    </source>
</reference>
<evidence type="ECO:0000313" key="6">
    <source>
        <dbReference type="EMBL" id="ODC03446.1"/>
    </source>
</evidence>
<comment type="caution">
    <text evidence="6">The sequence shown here is derived from an EMBL/GenBank/DDBJ whole genome shotgun (WGS) entry which is preliminary data.</text>
</comment>
<dbReference type="SUPFAM" id="SSF46785">
    <property type="entry name" value="Winged helix' DNA-binding domain"/>
    <property type="match status" value="1"/>
</dbReference>
<dbReference type="RefSeq" id="WP_068997862.1">
    <property type="nucleotide sequence ID" value="NZ_MDTQ01000001.1"/>
</dbReference>
<name>A0A1E2V9E8_9GAMM</name>
<keyword evidence="3" id="KW-0238">DNA-binding</keyword>
<dbReference type="Pfam" id="PF03466">
    <property type="entry name" value="LysR_substrate"/>
    <property type="match status" value="1"/>
</dbReference>
<dbReference type="SUPFAM" id="SSF53850">
    <property type="entry name" value="Periplasmic binding protein-like II"/>
    <property type="match status" value="1"/>
</dbReference>
<dbReference type="Gene3D" id="1.10.10.10">
    <property type="entry name" value="Winged helix-like DNA-binding domain superfamily/Winged helix DNA-binding domain"/>
    <property type="match status" value="1"/>
</dbReference>
<dbReference type="InterPro" id="IPR036388">
    <property type="entry name" value="WH-like_DNA-bd_sf"/>
</dbReference>
<gene>
    <name evidence="6" type="ORF">BFW38_07680</name>
</gene>
<dbReference type="PROSITE" id="PS50931">
    <property type="entry name" value="HTH_LYSR"/>
    <property type="match status" value="1"/>
</dbReference>
<dbReference type="Pfam" id="PF00126">
    <property type="entry name" value="HTH_1"/>
    <property type="match status" value="1"/>
</dbReference>
<comment type="similarity">
    <text evidence="1">Belongs to the LysR transcriptional regulatory family.</text>
</comment>
<dbReference type="GO" id="GO:0000976">
    <property type="term" value="F:transcription cis-regulatory region binding"/>
    <property type="evidence" value="ECO:0007669"/>
    <property type="project" value="TreeGrafter"/>
</dbReference>
<feature type="domain" description="HTH lysR-type" evidence="5">
    <location>
        <begin position="1"/>
        <end position="60"/>
    </location>
</feature>
<dbReference type="Proteomes" id="UP000094291">
    <property type="component" value="Unassembled WGS sequence"/>
</dbReference>
<dbReference type="OrthoDB" id="6971749at2"/>
<dbReference type="PRINTS" id="PR00039">
    <property type="entry name" value="HTHLYSR"/>
</dbReference>
<evidence type="ECO:0000256" key="4">
    <source>
        <dbReference type="ARBA" id="ARBA00023163"/>
    </source>
</evidence>
<dbReference type="GO" id="GO:0003700">
    <property type="term" value="F:DNA-binding transcription factor activity"/>
    <property type="evidence" value="ECO:0007669"/>
    <property type="project" value="InterPro"/>
</dbReference>
<dbReference type="InterPro" id="IPR000847">
    <property type="entry name" value="LysR_HTH_N"/>
</dbReference>
<evidence type="ECO:0000259" key="5">
    <source>
        <dbReference type="PROSITE" id="PS50931"/>
    </source>
</evidence>
<dbReference type="InterPro" id="IPR005119">
    <property type="entry name" value="LysR_subst-bd"/>
</dbReference>
<dbReference type="STRING" id="197479.BFW38_07680"/>
<evidence type="ECO:0000256" key="1">
    <source>
        <dbReference type="ARBA" id="ARBA00009437"/>
    </source>
</evidence>
<dbReference type="Gene3D" id="3.40.190.10">
    <property type="entry name" value="Periplasmic binding protein-like II"/>
    <property type="match status" value="2"/>
</dbReference>
<evidence type="ECO:0000256" key="2">
    <source>
        <dbReference type="ARBA" id="ARBA00023015"/>
    </source>
</evidence>
<dbReference type="PANTHER" id="PTHR30126:SF2">
    <property type="entry name" value="HTH-TYPE TRANSCRIPTIONAL REGULATOR YJIE"/>
    <property type="match status" value="1"/>
</dbReference>
<dbReference type="PANTHER" id="PTHR30126">
    <property type="entry name" value="HTH-TYPE TRANSCRIPTIONAL REGULATOR"/>
    <property type="match status" value="1"/>
</dbReference>
<protein>
    <submittedName>
        <fullName evidence="6">LysR family transcriptional regulator</fullName>
    </submittedName>
</protein>
<keyword evidence="4" id="KW-0804">Transcription</keyword>
<keyword evidence="2" id="KW-0805">Transcription regulation</keyword>
<sequence>MNLEVKWLEDFVALATTQSFSQAAQRRFVTQPAFSRRIQALERSVGAKLVDRGKTPVELTADGQLFLVTARNVVEQLSEALRHLRGLDPSAGQVLEFAVAHSLAFTFFPQWLHALEPLMGKQSSRLVAMNVGEAMHALREGKCDLMLSYHDPLGTLQLDADLFPSLHLESTRMVPVCAPNAKGAPLYDLDASGETELPLLAYTSGAYLGRALRLLLRQKPLSLRLKTVYETAMAEGLKGMALHGQGVAWIPELCIDRELREGTLVQCGSDQWSIPLEIRLYRCTLVHKPPVERLWKRLARDLERQQRINHQLGVDAVRI</sequence>